<gene>
    <name evidence="3" type="ORF">PEGY_LOCUS3597</name>
</gene>
<accession>A0A9W4P3X4</accession>
<dbReference type="InterPro" id="IPR047092">
    <property type="entry name" value="AFUB_07903/YDR124W-like_hel"/>
</dbReference>
<dbReference type="InterPro" id="IPR021264">
    <property type="entry name" value="AFUB_079030/YDR124W-like"/>
</dbReference>
<comment type="caution">
    <text evidence="3">The sequence shown here is derived from an EMBL/GenBank/DDBJ whole genome shotgun (WGS) entry which is preliminary data.</text>
</comment>
<name>A0A9W4P3X4_9EURO</name>
<dbReference type="PANTHER" id="PTHR36102">
    <property type="entry name" value="CHROMOSOME 10, WHOLE GENOME SHOTGUN SEQUENCE"/>
    <property type="match status" value="1"/>
</dbReference>
<protein>
    <recommendedName>
        <fullName evidence="2">Subtelomeric hrmA-associated cluster protein AFUB-079030/YDR124W-like helical bundle domain-containing protein</fullName>
    </recommendedName>
</protein>
<dbReference type="OrthoDB" id="5338458at2759"/>
<evidence type="ECO:0000313" key="4">
    <source>
        <dbReference type="Proteomes" id="UP001154252"/>
    </source>
</evidence>
<evidence type="ECO:0000313" key="3">
    <source>
        <dbReference type="EMBL" id="CAG8893510.1"/>
    </source>
</evidence>
<evidence type="ECO:0000259" key="2">
    <source>
        <dbReference type="Pfam" id="PF11001"/>
    </source>
</evidence>
<sequence length="507" mass="57234">MNANTNSSMACHTPVSIDGELGPSHFALISIDIEGSLHLRCSRSIAKTFQGSLSVRLADVFLKAVMMSGEACSAIDEGRFHINCTEYDQMTILAYYGVPASPYQTAPAIRESSHPIAPRKTGLDGKEQTRNFPPASLLPPTAESTHTESLSPWDTQSLNPTKRNVWSDDNRMWRPEVTISIIDRTLLRKYYEKAFQNLQQTNCRALAKAYIKLVEPRKQMIFPYNGRMVVAGVTQQLDPEVTKPPWWPRRVRHREPDHLLKEERIKLLIHILCELRTSHRITARKLREADQRIRRHIFPAERLCILDEIYRVRREEEDLLEGKSVWICRMNLPEATGATFNHNEYTRQSIPFDPASPISSTTSACVKSGSTKDAPPALFAPVPNFPDLPLGHPFDVHGHFPGEYYTGLDPEIIRGFDMTVPISMPSQGLKRKRESEDISHVDATRPAALTHDLSSSVTVHLQPYPVEYSGESCDFLQQVFVSPGLSTTEALAQPKEGPDISYNFGYW</sequence>
<feature type="domain" description="Subtelomeric hrmA-associated cluster protein AFUB-079030/YDR124W-like helical bundle" evidence="2">
    <location>
        <begin position="181"/>
        <end position="314"/>
    </location>
</feature>
<dbReference type="Pfam" id="PF11001">
    <property type="entry name" value="AFUB_07903_YDR124W_hel"/>
    <property type="match status" value="1"/>
</dbReference>
<dbReference type="Proteomes" id="UP001154252">
    <property type="component" value="Unassembled WGS sequence"/>
</dbReference>
<keyword evidence="4" id="KW-1185">Reference proteome</keyword>
<dbReference type="PANTHER" id="PTHR36102:SF1">
    <property type="entry name" value="YDR124W-LIKE HELICAL BUNDLE DOMAIN-CONTAINING PROTEIN"/>
    <property type="match status" value="1"/>
</dbReference>
<organism evidence="3 4">
    <name type="scientific">Penicillium egyptiacum</name>
    <dbReference type="NCBI Taxonomy" id="1303716"/>
    <lineage>
        <taxon>Eukaryota</taxon>
        <taxon>Fungi</taxon>
        <taxon>Dikarya</taxon>
        <taxon>Ascomycota</taxon>
        <taxon>Pezizomycotina</taxon>
        <taxon>Eurotiomycetes</taxon>
        <taxon>Eurotiomycetidae</taxon>
        <taxon>Eurotiales</taxon>
        <taxon>Aspergillaceae</taxon>
        <taxon>Penicillium</taxon>
    </lineage>
</organism>
<proteinExistence type="predicted"/>
<dbReference type="EMBL" id="CAJVRC010000846">
    <property type="protein sequence ID" value="CAG8893510.1"/>
    <property type="molecule type" value="Genomic_DNA"/>
</dbReference>
<feature type="compositionally biased region" description="Polar residues" evidence="1">
    <location>
        <begin position="142"/>
        <end position="157"/>
    </location>
</feature>
<evidence type="ECO:0000256" key="1">
    <source>
        <dbReference type="SAM" id="MobiDB-lite"/>
    </source>
</evidence>
<reference evidence="3" key="1">
    <citation type="submission" date="2021-07" db="EMBL/GenBank/DDBJ databases">
        <authorList>
            <person name="Branca A.L. A."/>
        </authorList>
    </citation>
    <scope>NUCLEOTIDE SEQUENCE</scope>
</reference>
<feature type="region of interest" description="Disordered" evidence="1">
    <location>
        <begin position="110"/>
        <end position="157"/>
    </location>
</feature>
<dbReference type="AlphaFoldDB" id="A0A9W4P3X4"/>